<dbReference type="Proteomes" id="UP000605805">
    <property type="component" value="Unassembled WGS sequence"/>
</dbReference>
<reference evidence="2" key="1">
    <citation type="journal article" date="2020" name="ISME J.">
        <title>Gammaproteobacteria mediating utilization of methyl-, sulfur- and petroleum organic compounds in deep ocean hydrothermal plumes.</title>
        <authorList>
            <person name="Zhou Z."/>
            <person name="Liu Y."/>
            <person name="Pan J."/>
            <person name="Cron B.R."/>
            <person name="Toner B.M."/>
            <person name="Anantharaman K."/>
            <person name="Breier J.A."/>
            <person name="Dick G.J."/>
            <person name="Li M."/>
        </authorList>
    </citation>
    <scope>NUCLEOTIDE SEQUENCE</scope>
    <source>
        <strain evidence="2">SZUA-1435</strain>
    </source>
</reference>
<comment type="caution">
    <text evidence="2">The sequence shown here is derived from an EMBL/GenBank/DDBJ whole genome shotgun (WGS) entry which is preliminary data.</text>
</comment>
<keyword evidence="1" id="KW-1133">Transmembrane helix</keyword>
<feature type="transmembrane region" description="Helical" evidence="1">
    <location>
        <begin position="159"/>
        <end position="183"/>
    </location>
</feature>
<dbReference type="EMBL" id="DQTV01000041">
    <property type="protein sequence ID" value="HIP56854.1"/>
    <property type="molecule type" value="Genomic_DNA"/>
</dbReference>
<dbReference type="Pfam" id="PF01944">
    <property type="entry name" value="SpoIIM"/>
    <property type="match status" value="1"/>
</dbReference>
<sequence>MALHILWKFVMRSVQHALLWILVAVILLYTLVGIALTIPPPPWFRTMLETVAQHLRKEVTAIPWSKLVALLFLNNVRIALLLSIPLINIALLVPIVFMTAWLGRILAEMVAGKSWTLIVVMLIATPHSYLEFIAYSIVLTEGVYLGWKIVKRKAERADLYVHGLYIAMSIIILALAAMVEASLMRLPALTR</sequence>
<gene>
    <name evidence="2" type="ORF">EYH02_02125</name>
</gene>
<accession>A0A833DU52</accession>
<protein>
    <submittedName>
        <fullName evidence="2">Stage II sporulation protein M</fullName>
    </submittedName>
</protein>
<evidence type="ECO:0000313" key="3">
    <source>
        <dbReference type="Proteomes" id="UP000605805"/>
    </source>
</evidence>
<feature type="transmembrane region" description="Helical" evidence="1">
    <location>
        <begin position="17"/>
        <end position="38"/>
    </location>
</feature>
<evidence type="ECO:0000256" key="1">
    <source>
        <dbReference type="SAM" id="Phobius"/>
    </source>
</evidence>
<dbReference type="AlphaFoldDB" id="A0A833DU52"/>
<feature type="transmembrane region" description="Helical" evidence="1">
    <location>
        <begin position="78"/>
        <end position="103"/>
    </location>
</feature>
<organism evidence="2 3">
    <name type="scientific">Ignisphaera aggregans</name>
    <dbReference type="NCBI Taxonomy" id="334771"/>
    <lineage>
        <taxon>Archaea</taxon>
        <taxon>Thermoproteota</taxon>
        <taxon>Thermoprotei</taxon>
        <taxon>Desulfurococcales</taxon>
        <taxon>Desulfurococcaceae</taxon>
        <taxon>Ignisphaera</taxon>
    </lineage>
</organism>
<proteinExistence type="predicted"/>
<keyword evidence="1" id="KW-0472">Membrane</keyword>
<evidence type="ECO:0000313" key="2">
    <source>
        <dbReference type="EMBL" id="HIP56854.1"/>
    </source>
</evidence>
<dbReference type="InterPro" id="IPR002798">
    <property type="entry name" value="SpoIIM-like"/>
</dbReference>
<name>A0A833DU52_9CREN</name>
<keyword evidence="1" id="KW-0812">Transmembrane</keyword>
<feature type="transmembrane region" description="Helical" evidence="1">
    <location>
        <begin position="115"/>
        <end position="139"/>
    </location>
</feature>